<dbReference type="PANTHER" id="PTHR46179:SF26">
    <property type="entry name" value="ZINC FINGER PROTEIN 423 HOMOLOG"/>
    <property type="match status" value="1"/>
</dbReference>
<keyword evidence="2" id="KW-0732">Signal</keyword>
<evidence type="ECO:0000313" key="4">
    <source>
        <dbReference type="EMBL" id="VIO90774.1"/>
    </source>
</evidence>
<dbReference type="GeneID" id="6099530"/>
<protein>
    <submittedName>
        <fullName evidence="4 6">Zinc finger, C2H2 type family protein</fullName>
    </submittedName>
</protein>
<feature type="domain" description="C2H2-type" evidence="3">
    <location>
        <begin position="249"/>
        <end position="267"/>
    </location>
</feature>
<keyword evidence="1" id="KW-0862">Zinc</keyword>
<dbReference type="OrthoDB" id="6077919at2759"/>
<reference evidence="6" key="3">
    <citation type="submission" date="2022-04" db="UniProtKB">
        <authorList>
            <consortium name="WormBaseParasite"/>
        </authorList>
    </citation>
    <scope>IDENTIFICATION</scope>
</reference>
<dbReference type="GO" id="GO:0008270">
    <property type="term" value="F:zinc ion binding"/>
    <property type="evidence" value="ECO:0007669"/>
    <property type="project" value="UniProtKB-KW"/>
</dbReference>
<dbReference type="InterPro" id="IPR036236">
    <property type="entry name" value="Znf_C2H2_sf"/>
</dbReference>
<feature type="domain" description="C2H2-type" evidence="3">
    <location>
        <begin position="373"/>
        <end position="405"/>
    </location>
</feature>
<evidence type="ECO:0000256" key="2">
    <source>
        <dbReference type="SAM" id="SignalP"/>
    </source>
</evidence>
<reference evidence="5" key="1">
    <citation type="journal article" date="2007" name="Science">
        <title>Draft genome of the filarial nematode parasite Brugia malayi.</title>
        <authorList>
            <person name="Ghedin E."/>
            <person name="Wang S."/>
            <person name="Spiro D."/>
            <person name="Caler E."/>
            <person name="Zhao Q."/>
            <person name="Crabtree J."/>
            <person name="Allen J.E."/>
            <person name="Delcher A.L."/>
            <person name="Guiliano D.B."/>
            <person name="Miranda-Saavedra D."/>
            <person name="Angiuoli S.V."/>
            <person name="Creasy T."/>
            <person name="Amedeo P."/>
            <person name="Haas B."/>
            <person name="El-Sayed N.M."/>
            <person name="Wortman J.R."/>
            <person name="Feldblyum T."/>
            <person name="Tallon L."/>
            <person name="Schatz M."/>
            <person name="Shumway M."/>
            <person name="Koo H."/>
            <person name="Salzberg S.L."/>
            <person name="Schobel S."/>
            <person name="Pertea M."/>
            <person name="Pop M."/>
            <person name="White O."/>
            <person name="Barton G.J."/>
            <person name="Carlow C.K."/>
            <person name="Crawford M.J."/>
            <person name="Daub J."/>
            <person name="Dimmic M.W."/>
            <person name="Estes C.F."/>
            <person name="Foster J.M."/>
            <person name="Ganatra M."/>
            <person name="Gregory W.F."/>
            <person name="Johnson N.M."/>
            <person name="Jin J."/>
            <person name="Komuniecki R."/>
            <person name="Korf I."/>
            <person name="Kumar S."/>
            <person name="Laney S."/>
            <person name="Li B.W."/>
            <person name="Li W."/>
            <person name="Lindblom T.H."/>
            <person name="Lustigman S."/>
            <person name="Ma D."/>
            <person name="Maina C.V."/>
            <person name="Martin D.M."/>
            <person name="McCarter J.P."/>
            <person name="McReynolds L."/>
            <person name="Mitreva M."/>
            <person name="Nutman T.B."/>
            <person name="Parkinson J."/>
            <person name="Peregrin-Alvarez J.M."/>
            <person name="Poole C."/>
            <person name="Ren Q."/>
            <person name="Saunders L."/>
            <person name="Sluder A.E."/>
            <person name="Smith K."/>
            <person name="Stanke M."/>
            <person name="Unnasch T.R."/>
            <person name="Ware J."/>
            <person name="Wei A.D."/>
            <person name="Weil G."/>
            <person name="Williams D.J."/>
            <person name="Zhang Y."/>
            <person name="Williams S.A."/>
            <person name="Fraser-Liggett C."/>
            <person name="Slatko B."/>
            <person name="Blaxter M.L."/>
            <person name="Scott A.L."/>
        </authorList>
    </citation>
    <scope>NUCLEOTIDE SEQUENCE</scope>
    <source>
        <strain evidence="5">FR3</strain>
    </source>
</reference>
<name>A0A4E9F4B7_BRUMA</name>
<gene>
    <name evidence="4" type="primary">Bm10114</name>
    <name evidence="4" type="ORF">BM_BM10114</name>
</gene>
<feature type="domain" description="C2H2-type" evidence="3">
    <location>
        <begin position="221"/>
        <end position="245"/>
    </location>
</feature>
<dbReference type="Proteomes" id="UP000006672">
    <property type="component" value="Unassembled WGS sequence"/>
</dbReference>
<dbReference type="SUPFAM" id="SSF57667">
    <property type="entry name" value="beta-beta-alpha zinc fingers"/>
    <property type="match status" value="4"/>
</dbReference>
<proteinExistence type="predicted"/>
<dbReference type="InterPro" id="IPR051061">
    <property type="entry name" value="Zinc_finger_trans_reg"/>
</dbReference>
<feature type="signal peptide" evidence="2">
    <location>
        <begin position="1"/>
        <end position="16"/>
    </location>
</feature>
<dbReference type="GO" id="GO:0005634">
    <property type="term" value="C:nucleus"/>
    <property type="evidence" value="ECO:0007669"/>
    <property type="project" value="TreeGrafter"/>
</dbReference>
<feature type="domain" description="C2H2-type" evidence="3">
    <location>
        <begin position="434"/>
        <end position="458"/>
    </location>
</feature>
<dbReference type="Pfam" id="PF00096">
    <property type="entry name" value="zf-C2H2"/>
    <property type="match status" value="6"/>
</dbReference>
<dbReference type="EMBL" id="CAAKNF010000192">
    <property type="protein sequence ID" value="VIO90774.1"/>
    <property type="molecule type" value="Genomic_DNA"/>
</dbReference>
<feature type="domain" description="C2H2-type" evidence="3">
    <location>
        <begin position="310"/>
        <end position="334"/>
    </location>
</feature>
<sequence>MTQIIWLSFLLCTVLAENETISLLNLDIDDITWDDCSNGYFSTSFNILDNSNLESILGSSIDVHKREPENTGRELPGTSARNLEISISSDFSHFDFTDLWKSEHRSNEDSKIETVPITTGNSQLQELPRTDGENMHSNISSDPLHFVDLSHFREINDANTKEFENITDLVTAKNSELFVLQSASITDKKNYECPHVGCTMKTKSHQEYLVHRRTHPKPFIYECKVSGCGRTFTHQSTLVNHQKTHGPKLKCENCGKNFNSKYRLNAHGKRCANVPYDEDYECLHVGCTMKTKNYNEYVAHKKTHPKPFIYECRMPGCGLTFNHPSTFSGHQKTHGLKLQCGSCGKIFKVPGCGLTFNHSSSFYNHQEAHGPKLQCGNCGKIFNSKNNLRSHKKYCTKALHEENYECLHVGCTMKTKNYSEYIAHRKTHPKPFIYECRVPGCGRTFTHPSSFSIHQETHKINVQCENCGKIFIYRNNLSAHRKHCTKAPR</sequence>
<dbReference type="SMART" id="SM00355">
    <property type="entry name" value="ZnF_C2H2"/>
    <property type="match status" value="10"/>
</dbReference>
<keyword evidence="1" id="KW-0863">Zinc-finger</keyword>
<feature type="domain" description="C2H2-type" evidence="3">
    <location>
        <begin position="462"/>
        <end position="488"/>
    </location>
</feature>
<dbReference type="AlphaFoldDB" id="A0A4E9F4B7"/>
<organism evidence="4">
    <name type="scientific">Brugia malayi</name>
    <name type="common">Filarial nematode worm</name>
    <dbReference type="NCBI Taxonomy" id="6279"/>
    <lineage>
        <taxon>Eukaryota</taxon>
        <taxon>Metazoa</taxon>
        <taxon>Ecdysozoa</taxon>
        <taxon>Nematoda</taxon>
        <taxon>Chromadorea</taxon>
        <taxon>Rhabditida</taxon>
        <taxon>Spirurina</taxon>
        <taxon>Spiruromorpha</taxon>
        <taxon>Filarioidea</taxon>
        <taxon>Onchocercidae</taxon>
        <taxon>Brugia</taxon>
    </lineage>
</organism>
<dbReference type="GO" id="GO:0003712">
    <property type="term" value="F:transcription coregulator activity"/>
    <property type="evidence" value="ECO:0007669"/>
    <property type="project" value="TreeGrafter"/>
</dbReference>
<dbReference type="WBParaSite" id="Bm10114.1">
    <property type="protein sequence ID" value="Bm10114.1"/>
    <property type="gene ID" value="WBGene00230375"/>
</dbReference>
<keyword evidence="5" id="KW-1185">Reference proteome</keyword>
<evidence type="ECO:0000256" key="1">
    <source>
        <dbReference type="PROSITE-ProRule" id="PRU00042"/>
    </source>
</evidence>
<dbReference type="InterPro" id="IPR013087">
    <property type="entry name" value="Znf_C2H2_type"/>
</dbReference>
<dbReference type="PROSITE" id="PS50157">
    <property type="entry name" value="ZINC_FINGER_C2H2_2"/>
    <property type="match status" value="6"/>
</dbReference>
<evidence type="ECO:0000313" key="5">
    <source>
        <dbReference type="Proteomes" id="UP000006672"/>
    </source>
</evidence>
<accession>A0A4E9F4B7</accession>
<keyword evidence="1" id="KW-0479">Metal-binding</keyword>
<dbReference type="RefSeq" id="XP_042932498.1">
    <property type="nucleotide sequence ID" value="XM_043076564.1"/>
</dbReference>
<dbReference type="PANTHER" id="PTHR46179">
    <property type="entry name" value="ZINC FINGER PROTEIN"/>
    <property type="match status" value="1"/>
</dbReference>
<dbReference type="PROSITE" id="PS00028">
    <property type="entry name" value="ZINC_FINGER_C2H2_1"/>
    <property type="match status" value="3"/>
</dbReference>
<dbReference type="CTD" id="6099530"/>
<dbReference type="KEGG" id="bmy:BM_BM10114"/>
<feature type="chain" id="PRO_5023881509" evidence="2">
    <location>
        <begin position="17"/>
        <end position="489"/>
    </location>
</feature>
<dbReference type="Gene3D" id="3.30.160.60">
    <property type="entry name" value="Classic Zinc Finger"/>
    <property type="match status" value="4"/>
</dbReference>
<evidence type="ECO:0000259" key="3">
    <source>
        <dbReference type="PROSITE" id="PS50157"/>
    </source>
</evidence>
<dbReference type="GO" id="GO:0006357">
    <property type="term" value="P:regulation of transcription by RNA polymerase II"/>
    <property type="evidence" value="ECO:0007669"/>
    <property type="project" value="TreeGrafter"/>
</dbReference>
<reference evidence="4" key="2">
    <citation type="submission" date="2019-04" db="EMBL/GenBank/DDBJ databases">
        <authorList>
            <person name="Howe K."/>
            <person name="Paulini M."/>
            <person name="Williams G."/>
        </authorList>
    </citation>
    <scope>NUCLEOTIDE SEQUENCE [LARGE SCALE GENOMIC DNA]</scope>
    <source>
        <strain evidence="4">FR3</strain>
    </source>
</reference>
<evidence type="ECO:0000313" key="6">
    <source>
        <dbReference type="WBParaSite" id="Bm10114.1"/>
    </source>
</evidence>
<accession>A0A8L7SK51</accession>